<comment type="similarity">
    <text evidence="2">Belongs to the SusD family.</text>
</comment>
<evidence type="ECO:0000256" key="2">
    <source>
        <dbReference type="ARBA" id="ARBA00006275"/>
    </source>
</evidence>
<keyword evidence="5" id="KW-0998">Cell outer membrane</keyword>
<comment type="caution">
    <text evidence="9">The sequence shown here is derived from an EMBL/GenBank/DDBJ whole genome shotgun (WGS) entry which is preliminary data.</text>
</comment>
<reference evidence="9 10" key="1">
    <citation type="submission" date="2020-08" db="EMBL/GenBank/DDBJ databases">
        <title>Genomic Encyclopedia of Type Strains, Phase IV (KMG-IV): sequencing the most valuable type-strain genomes for metagenomic binning, comparative biology and taxonomic classification.</title>
        <authorList>
            <person name="Goeker M."/>
        </authorList>
    </citation>
    <scope>NUCLEOTIDE SEQUENCE [LARGE SCALE GENOMIC DNA]</scope>
    <source>
        <strain evidence="9 10">DSM 105137</strain>
    </source>
</reference>
<dbReference type="RefSeq" id="WP_183495502.1">
    <property type="nucleotide sequence ID" value="NZ_JACIFF010000004.1"/>
</dbReference>
<dbReference type="InterPro" id="IPR012944">
    <property type="entry name" value="SusD_RagB_dom"/>
</dbReference>
<organism evidence="9 10">
    <name type="scientific">Neolewinella aquimaris</name>
    <dbReference type="NCBI Taxonomy" id="1835722"/>
    <lineage>
        <taxon>Bacteria</taxon>
        <taxon>Pseudomonadati</taxon>
        <taxon>Bacteroidota</taxon>
        <taxon>Saprospiria</taxon>
        <taxon>Saprospirales</taxon>
        <taxon>Lewinellaceae</taxon>
        <taxon>Neolewinella</taxon>
    </lineage>
</organism>
<dbReference type="Gene3D" id="1.25.40.390">
    <property type="match status" value="1"/>
</dbReference>
<sequence length="492" mass="56242">MRFNQSIQPFYLLSVLLLVLAASCDDVIDEQPVSQTSDAQFWKNNGDAESGVAAIYDAMQETYRVKHYLWGEFRSDNFIASDRVTVDYEELVSNRLTQSNESTLRWNDLYQMIGRANLAIEKIPTIPNYTPGLLGQAHALRAYAYFDAVRVWGGVPLYTEAVTNLDQDLNRPATDGTTILNEIVIPDMLEAERLITGSGNEFRFTKAATYAFQADVYTHLKDYAKAKEALDKLIALDDYELVTDRESWSRLFLNDLNLGTFQEGPELIFSIRYDILEDGNRASGNYELFFAGIPSFFISPTLERKWIEKFPIDSVGWYAKYPDFDPQETDEFGNTLFGDWRYFESREEGRSIGEARSAKYTKLNFSPNDDATNIPVYRYAGVLLLKALAENRLGNPEVAIELINEVRTARQLPLVDGADYPDVESLEDLILDERQLELFSEGDRWWDLRATDKVMQALDTIANIPQDQLVFPIYEKHLIDNPNLQQNPGYVN</sequence>
<dbReference type="Proteomes" id="UP000576209">
    <property type="component" value="Unassembled WGS sequence"/>
</dbReference>
<evidence type="ECO:0000313" key="9">
    <source>
        <dbReference type="EMBL" id="MBB4079249.1"/>
    </source>
</evidence>
<dbReference type="SUPFAM" id="SSF48452">
    <property type="entry name" value="TPR-like"/>
    <property type="match status" value="1"/>
</dbReference>
<evidence type="ECO:0000313" key="10">
    <source>
        <dbReference type="Proteomes" id="UP000576209"/>
    </source>
</evidence>
<accession>A0A840EBS3</accession>
<dbReference type="Pfam" id="PF07980">
    <property type="entry name" value="SusD_RagB"/>
    <property type="match status" value="1"/>
</dbReference>
<dbReference type="InterPro" id="IPR011990">
    <property type="entry name" value="TPR-like_helical_dom_sf"/>
</dbReference>
<dbReference type="Pfam" id="PF14322">
    <property type="entry name" value="SusD-like_3"/>
    <property type="match status" value="1"/>
</dbReference>
<proteinExistence type="inferred from homology"/>
<evidence type="ECO:0000256" key="3">
    <source>
        <dbReference type="ARBA" id="ARBA00022729"/>
    </source>
</evidence>
<evidence type="ECO:0000259" key="7">
    <source>
        <dbReference type="Pfam" id="PF07980"/>
    </source>
</evidence>
<keyword evidence="10" id="KW-1185">Reference proteome</keyword>
<dbReference type="GO" id="GO:0009279">
    <property type="term" value="C:cell outer membrane"/>
    <property type="evidence" value="ECO:0007669"/>
    <property type="project" value="UniProtKB-SubCell"/>
</dbReference>
<feature type="domain" description="SusD-like N-terminal" evidence="8">
    <location>
        <begin position="49"/>
        <end position="217"/>
    </location>
</feature>
<evidence type="ECO:0000256" key="5">
    <source>
        <dbReference type="ARBA" id="ARBA00023237"/>
    </source>
</evidence>
<feature type="domain" description="RagB/SusD" evidence="7">
    <location>
        <begin position="348"/>
        <end position="490"/>
    </location>
</feature>
<dbReference type="PROSITE" id="PS51257">
    <property type="entry name" value="PROKAR_LIPOPROTEIN"/>
    <property type="match status" value="1"/>
</dbReference>
<keyword evidence="4" id="KW-0472">Membrane</keyword>
<keyword evidence="3 6" id="KW-0732">Signal</keyword>
<dbReference type="InterPro" id="IPR033985">
    <property type="entry name" value="SusD-like_N"/>
</dbReference>
<feature type="signal peptide" evidence="6">
    <location>
        <begin position="1"/>
        <end position="21"/>
    </location>
</feature>
<protein>
    <submittedName>
        <fullName evidence="9">Tetratricopeptide (TPR) repeat protein</fullName>
    </submittedName>
</protein>
<dbReference type="CDD" id="cd08977">
    <property type="entry name" value="SusD"/>
    <property type="match status" value="1"/>
</dbReference>
<dbReference type="EMBL" id="JACIFF010000004">
    <property type="protein sequence ID" value="MBB4079249.1"/>
    <property type="molecule type" value="Genomic_DNA"/>
</dbReference>
<comment type="subcellular location">
    <subcellularLocation>
        <location evidence="1">Cell outer membrane</location>
    </subcellularLocation>
</comment>
<name>A0A840EBS3_9BACT</name>
<feature type="chain" id="PRO_5032540328" evidence="6">
    <location>
        <begin position="22"/>
        <end position="492"/>
    </location>
</feature>
<evidence type="ECO:0000259" key="8">
    <source>
        <dbReference type="Pfam" id="PF14322"/>
    </source>
</evidence>
<evidence type="ECO:0000256" key="1">
    <source>
        <dbReference type="ARBA" id="ARBA00004442"/>
    </source>
</evidence>
<gene>
    <name evidence="9" type="ORF">GGR28_001869</name>
</gene>
<evidence type="ECO:0000256" key="6">
    <source>
        <dbReference type="SAM" id="SignalP"/>
    </source>
</evidence>
<dbReference type="AlphaFoldDB" id="A0A840EBS3"/>
<evidence type="ECO:0000256" key="4">
    <source>
        <dbReference type="ARBA" id="ARBA00023136"/>
    </source>
</evidence>